<accession>A0AA36J110</accession>
<protein>
    <recommendedName>
        <fullName evidence="4">Ubiquitin-like domain-containing protein</fullName>
    </recommendedName>
</protein>
<reference evidence="2" key="1">
    <citation type="submission" date="2023-08" db="EMBL/GenBank/DDBJ databases">
        <authorList>
            <person name="Chen Y."/>
            <person name="Shah S."/>
            <person name="Dougan E. K."/>
            <person name="Thang M."/>
            <person name="Chan C."/>
        </authorList>
    </citation>
    <scope>NUCLEOTIDE SEQUENCE</scope>
</reference>
<sequence>MKRSAIFARRRHEPKKKAVGIQVETEELEKPEQEQEESEEEEQEESEEEEQEESEEEEQEESEEEYCESNISFDSEYLRDASDFDMPPLELFYVKVPRNHGEEVLTFKLDPENINVINFKRLISARTGSKLTQDMFSLHYEGKNLYDPYRMLSEFITKDNKTFRIAVKHRGGMPVMQWHLKQAEALKQLKHKVIKNITKKDETTMPVLLDEPPHFKQIMEEISNAISQVKMVKAEGVPIVKIGLEKATDAELAEIKELAEKKGKKNTGAEERIAPIMFILFKKMKEFDRQIEKMHDMLNYALAEMLSMFCDEFNQRYGKGAVIDMERFSSVLDKEIEKRENEHQRIRNAERQVNAIPDDADNVCVIA</sequence>
<evidence type="ECO:0000313" key="3">
    <source>
        <dbReference type="Proteomes" id="UP001178507"/>
    </source>
</evidence>
<comment type="caution">
    <text evidence="2">The sequence shown here is derived from an EMBL/GenBank/DDBJ whole genome shotgun (WGS) entry which is preliminary data.</text>
</comment>
<evidence type="ECO:0000313" key="2">
    <source>
        <dbReference type="EMBL" id="CAJ1396540.1"/>
    </source>
</evidence>
<dbReference type="AlphaFoldDB" id="A0AA36J110"/>
<keyword evidence="3" id="KW-1185">Reference proteome</keyword>
<dbReference type="Proteomes" id="UP001178507">
    <property type="component" value="Unassembled WGS sequence"/>
</dbReference>
<evidence type="ECO:0000256" key="1">
    <source>
        <dbReference type="SAM" id="MobiDB-lite"/>
    </source>
</evidence>
<gene>
    <name evidence="2" type="ORF">EVOR1521_LOCUS20757</name>
</gene>
<feature type="compositionally biased region" description="Basic residues" evidence="1">
    <location>
        <begin position="1"/>
        <end position="18"/>
    </location>
</feature>
<proteinExistence type="predicted"/>
<organism evidence="2 3">
    <name type="scientific">Effrenium voratum</name>
    <dbReference type="NCBI Taxonomy" id="2562239"/>
    <lineage>
        <taxon>Eukaryota</taxon>
        <taxon>Sar</taxon>
        <taxon>Alveolata</taxon>
        <taxon>Dinophyceae</taxon>
        <taxon>Suessiales</taxon>
        <taxon>Symbiodiniaceae</taxon>
        <taxon>Effrenium</taxon>
    </lineage>
</organism>
<feature type="region of interest" description="Disordered" evidence="1">
    <location>
        <begin position="1"/>
        <end position="69"/>
    </location>
</feature>
<dbReference type="EMBL" id="CAUJNA010003235">
    <property type="protein sequence ID" value="CAJ1396540.1"/>
    <property type="molecule type" value="Genomic_DNA"/>
</dbReference>
<name>A0AA36J110_9DINO</name>
<dbReference type="InterPro" id="IPR029071">
    <property type="entry name" value="Ubiquitin-like_domsf"/>
</dbReference>
<feature type="compositionally biased region" description="Acidic residues" evidence="1">
    <location>
        <begin position="34"/>
        <end position="67"/>
    </location>
</feature>
<dbReference type="SUPFAM" id="SSF54236">
    <property type="entry name" value="Ubiquitin-like"/>
    <property type="match status" value="1"/>
</dbReference>
<evidence type="ECO:0008006" key="4">
    <source>
        <dbReference type="Google" id="ProtNLM"/>
    </source>
</evidence>